<dbReference type="InterPro" id="IPR013644">
    <property type="entry name" value="DXP_reductoisomerase_C"/>
</dbReference>
<dbReference type="Pfam" id="PF02670">
    <property type="entry name" value="DXP_reductoisom"/>
    <property type="match status" value="2"/>
</dbReference>
<dbReference type="Gene3D" id="3.40.50.720">
    <property type="entry name" value="NAD(P)-binding Rossmann-like Domain"/>
    <property type="match status" value="2"/>
</dbReference>
<dbReference type="PANTHER" id="PTHR30525:SF0">
    <property type="entry name" value="1-DEOXY-D-XYLULOSE 5-PHOSPHATE REDUCTOISOMERASE, CHLOROPLASTIC"/>
    <property type="match status" value="1"/>
</dbReference>
<evidence type="ECO:0000259" key="12">
    <source>
        <dbReference type="Pfam" id="PF13288"/>
    </source>
</evidence>
<evidence type="ECO:0000259" key="10">
    <source>
        <dbReference type="Pfam" id="PF02670"/>
    </source>
</evidence>
<feature type="binding site" evidence="9">
    <location>
        <position position="236"/>
    </location>
    <ligand>
        <name>Mn(2+)</name>
        <dbReference type="ChEBI" id="CHEBI:29035"/>
    </ligand>
</feature>
<feature type="binding site" evidence="9">
    <location>
        <position position="45"/>
    </location>
    <ligand>
        <name>NADPH</name>
        <dbReference type="ChEBI" id="CHEBI:57783"/>
    </ligand>
</feature>
<feature type="binding site" evidence="9">
    <location>
        <position position="47"/>
    </location>
    <ligand>
        <name>NADPH</name>
        <dbReference type="ChEBI" id="CHEBI:57783"/>
    </ligand>
</feature>
<reference evidence="13 14" key="1">
    <citation type="submission" date="2022-12" db="EMBL/GenBank/DDBJ databases">
        <title>Metagenome assembled genome from gulf of manar.</title>
        <authorList>
            <person name="Kohli P."/>
            <person name="Pk S."/>
            <person name="Venkata Ramana C."/>
            <person name="Sasikala C."/>
        </authorList>
    </citation>
    <scope>NUCLEOTIDE SEQUENCE [LARGE SCALE GENOMIC DNA]</scope>
    <source>
        <strain evidence="13">JB008</strain>
    </source>
</reference>
<keyword evidence="9" id="KW-0460">Magnesium</keyword>
<dbReference type="SUPFAM" id="SSF51735">
    <property type="entry name" value="NAD(P)-binding Rossmann-fold domains"/>
    <property type="match status" value="1"/>
</dbReference>
<feature type="domain" description="DXP reductoisomerase C-terminal" evidence="12">
    <location>
        <begin position="276"/>
        <end position="390"/>
    </location>
</feature>
<evidence type="ECO:0000256" key="1">
    <source>
        <dbReference type="ARBA" id="ARBA00005094"/>
    </source>
</evidence>
<comment type="caution">
    <text evidence="13">The sequence shown here is derived from an EMBL/GenBank/DDBJ whole genome shotgun (WGS) entry which is preliminary data.</text>
</comment>
<keyword evidence="3 9" id="KW-0479">Metal-binding</keyword>
<dbReference type="HAMAP" id="MF_00183">
    <property type="entry name" value="DXP_reductoisom"/>
    <property type="match status" value="1"/>
</dbReference>
<dbReference type="InterPro" id="IPR036169">
    <property type="entry name" value="DXPR_C_sf"/>
</dbReference>
<feature type="binding site" evidence="9">
    <location>
        <position position="139"/>
    </location>
    <ligand>
        <name>1-deoxy-D-xylulose 5-phosphate</name>
        <dbReference type="ChEBI" id="CHEBI:57792"/>
    </ligand>
</feature>
<name>A0AAJ1MJM7_9SPIO</name>
<dbReference type="PANTHER" id="PTHR30525">
    <property type="entry name" value="1-DEOXY-D-XYLULOSE 5-PHOSPHATE REDUCTOISOMERASE"/>
    <property type="match status" value="1"/>
</dbReference>
<feature type="binding site" evidence="9">
    <location>
        <position position="191"/>
    </location>
    <ligand>
        <name>1-deoxy-D-xylulose 5-phosphate</name>
        <dbReference type="ChEBI" id="CHEBI:57792"/>
    </ligand>
</feature>
<dbReference type="SUPFAM" id="SSF69055">
    <property type="entry name" value="1-deoxy-D-xylulose-5-phosphate reductoisomerase, C-terminal domain"/>
    <property type="match status" value="1"/>
</dbReference>
<dbReference type="NCBIfam" id="TIGR00243">
    <property type="entry name" value="Dxr"/>
    <property type="match status" value="1"/>
</dbReference>
<keyword evidence="4 9" id="KW-0521">NADP</keyword>
<evidence type="ECO:0000256" key="5">
    <source>
        <dbReference type="ARBA" id="ARBA00023002"/>
    </source>
</evidence>
<evidence type="ECO:0000256" key="6">
    <source>
        <dbReference type="ARBA" id="ARBA00023211"/>
    </source>
</evidence>
<comment type="caution">
    <text evidence="9">Lacks conserved residue(s) required for the propagation of feature annotation.</text>
</comment>
<evidence type="ECO:0000256" key="2">
    <source>
        <dbReference type="ARBA" id="ARBA00006825"/>
    </source>
</evidence>
<feature type="binding site" evidence="9">
    <location>
        <position position="166"/>
    </location>
    <ligand>
        <name>1-deoxy-D-xylulose 5-phosphate</name>
        <dbReference type="ChEBI" id="CHEBI:57792"/>
    </ligand>
</feature>
<accession>A0AAJ1MJM7</accession>
<proteinExistence type="inferred from homology"/>
<evidence type="ECO:0000256" key="9">
    <source>
        <dbReference type="HAMAP-Rule" id="MF_00183"/>
    </source>
</evidence>
<evidence type="ECO:0000256" key="8">
    <source>
        <dbReference type="ARBA" id="ARBA00048543"/>
    </source>
</evidence>
<feature type="binding site" evidence="9">
    <location>
        <position position="166"/>
    </location>
    <ligand>
        <name>Mn(2+)</name>
        <dbReference type="ChEBI" id="CHEBI:29035"/>
    </ligand>
</feature>
<feature type="binding site" evidence="9">
    <location>
        <position position="214"/>
    </location>
    <ligand>
        <name>1-deoxy-D-xylulose 5-phosphate</name>
        <dbReference type="ChEBI" id="CHEBI:57792"/>
    </ligand>
</feature>
<feature type="binding site" evidence="9">
    <location>
        <position position="138"/>
    </location>
    <ligand>
        <name>NADPH</name>
        <dbReference type="ChEBI" id="CHEBI:57783"/>
    </ligand>
</feature>
<feature type="binding site" evidence="9">
    <location>
        <position position="232"/>
    </location>
    <ligand>
        <name>1-deoxy-D-xylulose 5-phosphate</name>
        <dbReference type="ChEBI" id="CHEBI:57792"/>
    </ligand>
</feature>
<comment type="pathway">
    <text evidence="1 9">Isoprenoid biosynthesis; isopentenyl diphosphate biosynthesis via DXP pathway; isopentenyl diphosphate from 1-deoxy-D-xylulose 5-phosphate: step 1/6.</text>
</comment>
<evidence type="ECO:0000313" key="14">
    <source>
        <dbReference type="Proteomes" id="UP001221217"/>
    </source>
</evidence>
<dbReference type="InterPro" id="IPR036291">
    <property type="entry name" value="NAD(P)-bd_dom_sf"/>
</dbReference>
<dbReference type="PIRSF" id="PIRSF006205">
    <property type="entry name" value="Dxp_reductismrs"/>
    <property type="match status" value="1"/>
</dbReference>
<feature type="binding site" evidence="9">
    <location>
        <position position="236"/>
    </location>
    <ligand>
        <name>1-deoxy-D-xylulose 5-phosphate</name>
        <dbReference type="ChEBI" id="CHEBI:57792"/>
    </ligand>
</feature>
<feature type="binding site" evidence="9">
    <location>
        <position position="165"/>
    </location>
    <ligand>
        <name>1-deoxy-D-xylulose 5-phosphate</name>
        <dbReference type="ChEBI" id="CHEBI:57792"/>
    </ligand>
</feature>
<feature type="binding site" evidence="9">
    <location>
        <position position="220"/>
    </location>
    <ligand>
        <name>NADPH</name>
        <dbReference type="ChEBI" id="CHEBI:57783"/>
    </ligand>
</feature>
<dbReference type="InterPro" id="IPR013512">
    <property type="entry name" value="DXP_reductoisomerase_N"/>
</dbReference>
<comment type="function">
    <text evidence="9">Catalyzes the NADPH-dependent rearrangement and reduction of 1-deoxy-D-xylulose-5-phosphate (DXP) to 2-C-methyl-D-erythritol 4-phosphate (MEP).</text>
</comment>
<evidence type="ECO:0000256" key="7">
    <source>
        <dbReference type="ARBA" id="ARBA00023229"/>
    </source>
</evidence>
<dbReference type="AlphaFoldDB" id="A0AAJ1MJM7"/>
<dbReference type="InterPro" id="IPR026877">
    <property type="entry name" value="DXPR_C"/>
</dbReference>
<dbReference type="SUPFAM" id="SSF55347">
    <property type="entry name" value="Glyceraldehyde-3-phosphate dehydrogenase-like, C-terminal domain"/>
    <property type="match status" value="1"/>
</dbReference>
<dbReference type="Pfam" id="PF13288">
    <property type="entry name" value="DXPR_C"/>
    <property type="match status" value="1"/>
</dbReference>
<protein>
    <recommendedName>
        <fullName evidence="9">1-deoxy-D-xylulose 5-phosphate reductoisomerase</fullName>
        <shortName evidence="9">DXP reductoisomerase</shortName>
        <ecNumber evidence="9">1.1.1.267</ecNumber>
    </recommendedName>
    <alternativeName>
        <fullName evidence="9">1-deoxyxylulose-5-phosphate reductoisomerase</fullName>
    </alternativeName>
    <alternativeName>
        <fullName evidence="9">2-C-methyl-D-erythritol 4-phosphate synthase</fullName>
    </alternativeName>
</protein>
<keyword evidence="6 9" id="KW-0464">Manganese</keyword>
<dbReference type="GO" id="GO:0030145">
    <property type="term" value="F:manganese ion binding"/>
    <property type="evidence" value="ECO:0007669"/>
    <property type="project" value="TreeGrafter"/>
</dbReference>
<comment type="similarity">
    <text evidence="2 9">Belongs to the DXR family.</text>
</comment>
<dbReference type="Pfam" id="PF08436">
    <property type="entry name" value="DXP_redisom_C"/>
    <property type="match status" value="1"/>
</dbReference>
<evidence type="ECO:0000313" key="13">
    <source>
        <dbReference type="EMBL" id="MDC7227688.1"/>
    </source>
</evidence>
<feature type="domain" description="1-deoxy-D-xylulose 5-phosphate reductoisomerase N-terminal" evidence="10">
    <location>
        <begin position="95"/>
        <end position="146"/>
    </location>
</feature>
<comment type="catalytic activity">
    <reaction evidence="8">
        <text>2-C-methyl-D-erythritol 4-phosphate + NADP(+) = 1-deoxy-D-xylulose 5-phosphate + NADPH + H(+)</text>
        <dbReference type="Rhea" id="RHEA:13717"/>
        <dbReference type="ChEBI" id="CHEBI:15378"/>
        <dbReference type="ChEBI" id="CHEBI:57783"/>
        <dbReference type="ChEBI" id="CHEBI:57792"/>
        <dbReference type="ChEBI" id="CHEBI:58262"/>
        <dbReference type="ChEBI" id="CHEBI:58349"/>
        <dbReference type="EC" id="1.1.1.267"/>
    </reaction>
    <physiologicalReaction direction="right-to-left" evidence="8">
        <dbReference type="Rhea" id="RHEA:13719"/>
    </physiologicalReaction>
</comment>
<dbReference type="GO" id="GO:0051484">
    <property type="term" value="P:isopentenyl diphosphate biosynthetic process, methylerythritol 4-phosphate pathway involved in terpenoid biosynthetic process"/>
    <property type="evidence" value="ECO:0007669"/>
    <property type="project" value="TreeGrafter"/>
</dbReference>
<keyword evidence="5 9" id="KW-0560">Oxidoreductase</keyword>
<feature type="domain" description="1-deoxy-D-xylulose 5-phosphate reductoisomerase C-terminal" evidence="11">
    <location>
        <begin position="160"/>
        <end position="244"/>
    </location>
</feature>
<dbReference type="InterPro" id="IPR003821">
    <property type="entry name" value="DXP_reductoisomerase"/>
</dbReference>
<dbReference type="GO" id="GO:0030604">
    <property type="term" value="F:1-deoxy-D-xylulose-5-phosphate reductoisomerase activity"/>
    <property type="evidence" value="ECO:0007669"/>
    <property type="project" value="UniProtKB-UniRule"/>
</dbReference>
<keyword evidence="7 9" id="KW-0414">Isoprene biosynthesis</keyword>
<dbReference type="EC" id="1.1.1.267" evidence="9"/>
<feature type="binding site" evidence="9">
    <location>
        <position position="140"/>
    </location>
    <ligand>
        <name>NADPH</name>
        <dbReference type="ChEBI" id="CHEBI:57783"/>
    </ligand>
</feature>
<evidence type="ECO:0000256" key="3">
    <source>
        <dbReference type="ARBA" id="ARBA00022723"/>
    </source>
</evidence>
<dbReference type="Proteomes" id="UP001221217">
    <property type="component" value="Unassembled WGS sequence"/>
</dbReference>
<feature type="binding site" evidence="9">
    <location>
        <position position="233"/>
    </location>
    <ligand>
        <name>1-deoxy-D-xylulose 5-phosphate</name>
        <dbReference type="ChEBI" id="CHEBI:57792"/>
    </ligand>
</feature>
<feature type="binding site" evidence="9">
    <location>
        <position position="46"/>
    </location>
    <ligand>
        <name>NADPH</name>
        <dbReference type="ChEBI" id="CHEBI:57783"/>
    </ligand>
</feature>
<dbReference type="EMBL" id="JAQQAL010000030">
    <property type="protein sequence ID" value="MDC7227688.1"/>
    <property type="molecule type" value="Genomic_DNA"/>
</dbReference>
<gene>
    <name evidence="9 13" type="primary">dxr</name>
    <name evidence="13" type="ORF">PQJ61_13060</name>
</gene>
<comment type="cofactor">
    <cofactor evidence="9">
        <name>Mg(2+)</name>
        <dbReference type="ChEBI" id="CHEBI:18420"/>
    </cofactor>
    <cofactor evidence="9">
        <name>Mn(2+)</name>
        <dbReference type="ChEBI" id="CHEBI:29035"/>
    </cofactor>
</comment>
<sequence>MENICRIAEDKTYKKYSATDENIYPFRLMPKVDGRRRVVLLGATGSVGSSTLEVIRKHGDKLQLVGIAGGSRESELNAVADEFGVSESVLFSRDGEPGLEYLATLPEADIVLVATTGTAALRAVLAALEAGKDVALANKETLVAGGHLVKAAEQKSAGRVFPVDSEHNAIFQCLEGNRTHGSIKRLLLTASGGAFRDKTLEELKNVTVDDALLHPNWSMGPKITVDCATMANKGLEMIEACRLFDVEPSQIDVVVHPQSIVHSMVEFCDNSIIAQMSKPSMTFAIQHILMYPERKEGIHESLDFSKMMNLEFRPPDEKLFPCLRLARQSLEAGGIYPLSFNAANEVAVDAFMHRGLPFLSIPAIIEEVLENVHYSLPDTVDELIDTESRIQADALKRLTF</sequence>
<feature type="binding site" evidence="9">
    <location>
        <position position="44"/>
    </location>
    <ligand>
        <name>NADPH</name>
        <dbReference type="ChEBI" id="CHEBI:57783"/>
    </ligand>
</feature>
<evidence type="ECO:0000256" key="4">
    <source>
        <dbReference type="ARBA" id="ARBA00022857"/>
    </source>
</evidence>
<feature type="binding site" evidence="9">
    <location>
        <position position="70"/>
    </location>
    <ligand>
        <name>NADPH</name>
        <dbReference type="ChEBI" id="CHEBI:57783"/>
    </ligand>
</feature>
<evidence type="ECO:0000259" key="11">
    <source>
        <dbReference type="Pfam" id="PF08436"/>
    </source>
</evidence>
<dbReference type="GO" id="GO:0070402">
    <property type="term" value="F:NADPH binding"/>
    <property type="evidence" value="ECO:0007669"/>
    <property type="project" value="InterPro"/>
</dbReference>
<feature type="domain" description="1-deoxy-D-xylulose 5-phosphate reductoisomerase N-terminal" evidence="10">
    <location>
        <begin position="38"/>
        <end position="86"/>
    </location>
</feature>
<dbReference type="Gene3D" id="1.10.1740.10">
    <property type="match status" value="1"/>
</dbReference>
<organism evidence="13 14">
    <name type="scientific">Candidatus Thalassospirochaeta sargassi</name>
    <dbReference type="NCBI Taxonomy" id="3119039"/>
    <lineage>
        <taxon>Bacteria</taxon>
        <taxon>Pseudomonadati</taxon>
        <taxon>Spirochaetota</taxon>
        <taxon>Spirochaetia</taxon>
        <taxon>Spirochaetales</taxon>
        <taxon>Spirochaetaceae</taxon>
        <taxon>Candidatus Thalassospirochaeta</taxon>
    </lineage>
</organism>
<feature type="binding site" evidence="9">
    <location>
        <position position="164"/>
    </location>
    <ligand>
        <name>Mn(2+)</name>
        <dbReference type="ChEBI" id="CHEBI:29035"/>
    </ligand>
</feature>